<evidence type="ECO:0000256" key="1">
    <source>
        <dbReference type="ARBA" id="ARBA00002290"/>
    </source>
</evidence>
<evidence type="ECO:0000256" key="4">
    <source>
        <dbReference type="ARBA" id="ARBA00017249"/>
    </source>
</evidence>
<dbReference type="InterPro" id="IPR018181">
    <property type="entry name" value="Heat_shock_70_CS"/>
</dbReference>
<evidence type="ECO:0000256" key="10">
    <source>
        <dbReference type="ARBA" id="ARBA00030019"/>
    </source>
</evidence>
<evidence type="ECO:0000256" key="2">
    <source>
        <dbReference type="ARBA" id="ARBA00007381"/>
    </source>
</evidence>
<evidence type="ECO:0000256" key="7">
    <source>
        <dbReference type="ARBA" id="ARBA00022840"/>
    </source>
</evidence>
<evidence type="ECO:0000256" key="5">
    <source>
        <dbReference type="ARBA" id="ARBA00022553"/>
    </source>
</evidence>
<evidence type="ECO:0000313" key="15">
    <source>
        <dbReference type="Proteomes" id="UP000191448"/>
    </source>
</evidence>
<dbReference type="SUPFAM" id="SSF100920">
    <property type="entry name" value="Heat shock protein 70kD (HSP70), peptide-binding domain"/>
    <property type="match status" value="1"/>
</dbReference>
<dbReference type="Pfam" id="PF00012">
    <property type="entry name" value="HSP70"/>
    <property type="match status" value="1"/>
</dbReference>
<evidence type="ECO:0000256" key="9">
    <source>
        <dbReference type="ARBA" id="ARBA00023186"/>
    </source>
</evidence>
<dbReference type="InterPro" id="IPR043129">
    <property type="entry name" value="ATPase_NBD"/>
</dbReference>
<dbReference type="Gene3D" id="3.30.420.40">
    <property type="match status" value="2"/>
</dbReference>
<comment type="similarity">
    <text evidence="2 13">Belongs to the heat shock protein 70 family.</text>
</comment>
<evidence type="ECO:0000256" key="8">
    <source>
        <dbReference type="ARBA" id="ARBA00023016"/>
    </source>
</evidence>
<dbReference type="Gene3D" id="3.90.640.10">
    <property type="entry name" value="Actin, Chain A, domain 4"/>
    <property type="match status" value="1"/>
</dbReference>
<dbReference type="CDD" id="cd24029">
    <property type="entry name" value="ASKHA_NBD_HSP70_DnaK_HscA_HscC"/>
    <property type="match status" value="1"/>
</dbReference>
<gene>
    <name evidence="14" type="primary">dnaK_1</name>
    <name evidence="14" type="ORF">CLTHE_02500</name>
</gene>
<evidence type="ECO:0000313" key="14">
    <source>
        <dbReference type="EMBL" id="OPX50393.1"/>
    </source>
</evidence>
<dbReference type="EMBL" id="LTAY01000015">
    <property type="protein sequence ID" value="OPX50393.1"/>
    <property type="molecule type" value="Genomic_DNA"/>
</dbReference>
<dbReference type="RefSeq" id="WP_080021636.1">
    <property type="nucleotide sequence ID" value="NZ_LTAY01000015.1"/>
</dbReference>
<dbReference type="SUPFAM" id="SSF53067">
    <property type="entry name" value="Actin-like ATPase domain"/>
    <property type="match status" value="2"/>
</dbReference>
<dbReference type="PRINTS" id="PR00301">
    <property type="entry name" value="HEATSHOCK70"/>
</dbReference>
<dbReference type="GO" id="GO:0005524">
    <property type="term" value="F:ATP binding"/>
    <property type="evidence" value="ECO:0007669"/>
    <property type="project" value="UniProtKB-KW"/>
</dbReference>
<evidence type="ECO:0000256" key="12">
    <source>
        <dbReference type="ARBA" id="ARBA00033103"/>
    </source>
</evidence>
<protein>
    <recommendedName>
        <fullName evidence="3">Chaperone protein DnaK</fullName>
    </recommendedName>
    <alternativeName>
        <fullName evidence="4">Chaperone protein dnaK</fullName>
    </alternativeName>
    <alternativeName>
        <fullName evidence="12">HSP70</fullName>
    </alternativeName>
    <alternativeName>
        <fullName evidence="11">Heat shock 70 kDa protein</fullName>
    </alternativeName>
    <alternativeName>
        <fullName evidence="10">Heat shock protein 70</fullName>
    </alternativeName>
</protein>
<dbReference type="AlphaFoldDB" id="A0A1V4SZX2"/>
<dbReference type="GO" id="GO:0140662">
    <property type="term" value="F:ATP-dependent protein folding chaperone"/>
    <property type="evidence" value="ECO:0007669"/>
    <property type="project" value="InterPro"/>
</dbReference>
<name>A0A1V4SZX2_9CLOT</name>
<keyword evidence="5" id="KW-0597">Phosphoprotein</keyword>
<reference evidence="14 15" key="1">
    <citation type="submission" date="2016-02" db="EMBL/GenBank/DDBJ databases">
        <title>Genome sequence of Clostridium thermobutyricum DSM 4928.</title>
        <authorList>
            <person name="Poehlein A."/>
            <person name="Daniel R."/>
        </authorList>
    </citation>
    <scope>NUCLEOTIDE SEQUENCE [LARGE SCALE GENOMIC DNA]</scope>
    <source>
        <strain evidence="14 15">DSM 4928</strain>
    </source>
</reference>
<evidence type="ECO:0000256" key="3">
    <source>
        <dbReference type="ARBA" id="ARBA00014415"/>
    </source>
</evidence>
<keyword evidence="7 13" id="KW-0067">ATP-binding</keyword>
<proteinExistence type="inferred from homology"/>
<keyword evidence="9" id="KW-0143">Chaperone</keyword>
<evidence type="ECO:0000256" key="11">
    <source>
        <dbReference type="ARBA" id="ARBA00030945"/>
    </source>
</evidence>
<dbReference type="PROSITE" id="PS00297">
    <property type="entry name" value="HSP70_1"/>
    <property type="match status" value="1"/>
</dbReference>
<keyword evidence="8" id="KW-0346">Stress response</keyword>
<dbReference type="OrthoDB" id="9766019at2"/>
<dbReference type="Proteomes" id="UP000191448">
    <property type="component" value="Unassembled WGS sequence"/>
</dbReference>
<comment type="function">
    <text evidence="1">Acts as a chaperone.</text>
</comment>
<sequence>MGNIIGIDLGTTTSEVAYIKDGHPVIIGNEKYCDGNIMPSVVTIKKDEIIVGKKAKRQMLIRPEITVSEIKRLMGTNEKIVINEKEYLPQQISAIILKELKEMAEEQIGKVDEAVITVPANFNDIQRAATKEAAQIAGLKVERIINEPTAAAMYYGLENIGKEAKILVYDLGGGTFDCTVLELFSGIMDVKASRGDNLLGGKDFDNRIEEYILEYISKNTEVNIEKLSKKKKSEIKETAEEAKKDLSVSNSTDIIINNLGIDKEGESIDIEFEFSRDRFNQLTKDLIEKTEVIVGETLLASGITGKDIDIVLLVGGSSRMVAVSDMLKKSFGDKIISSVNADEAVALGAAVQAGIKDSKISSESGLIVTDVCSYTLGVAVEENEFSPIIKRDMKLPIIKSEIYVTSSDDQERVNIRVYQGEEKLTDDNMFVGNFVIDGIPKKKAGEEKVEVTFEYDLNGMLDVSVEVLSTGKKKHKLMAVERLNEKDIEDLSKDINIKQKNLTWKDSELYNIVSVSISVAKDKFEKMDSKTLENVNSIISEMKTAIENEDKDKVTKLDDTLTDILFDID</sequence>
<accession>A0A1V4SZX2</accession>
<dbReference type="InterPro" id="IPR029047">
    <property type="entry name" value="HSP70_peptide-bd_sf"/>
</dbReference>
<evidence type="ECO:0000256" key="6">
    <source>
        <dbReference type="ARBA" id="ARBA00022741"/>
    </source>
</evidence>
<dbReference type="Gene3D" id="2.60.34.10">
    <property type="entry name" value="Substrate Binding Domain Of DNAk, Chain A, domain 1"/>
    <property type="match status" value="1"/>
</dbReference>
<organism evidence="14 15">
    <name type="scientific">Clostridium thermobutyricum DSM 4928</name>
    <dbReference type="NCBI Taxonomy" id="1121339"/>
    <lineage>
        <taxon>Bacteria</taxon>
        <taxon>Bacillati</taxon>
        <taxon>Bacillota</taxon>
        <taxon>Clostridia</taxon>
        <taxon>Eubacteriales</taxon>
        <taxon>Clostridiaceae</taxon>
        <taxon>Clostridium</taxon>
    </lineage>
</organism>
<dbReference type="PROSITE" id="PS00329">
    <property type="entry name" value="HSP70_2"/>
    <property type="match status" value="1"/>
</dbReference>
<evidence type="ECO:0000256" key="13">
    <source>
        <dbReference type="RuleBase" id="RU003322"/>
    </source>
</evidence>
<comment type="caution">
    <text evidence="14">The sequence shown here is derived from an EMBL/GenBank/DDBJ whole genome shotgun (WGS) entry which is preliminary data.</text>
</comment>
<dbReference type="PANTHER" id="PTHR19375">
    <property type="entry name" value="HEAT SHOCK PROTEIN 70KDA"/>
    <property type="match status" value="1"/>
</dbReference>
<dbReference type="FunFam" id="3.30.420.40:FF:000071">
    <property type="entry name" value="Molecular chaperone DnaK"/>
    <property type="match status" value="1"/>
</dbReference>
<dbReference type="InterPro" id="IPR013126">
    <property type="entry name" value="Hsp_70_fam"/>
</dbReference>
<keyword evidence="6 13" id="KW-0547">Nucleotide-binding</keyword>
<dbReference type="FunFam" id="3.90.640.10:FF:000003">
    <property type="entry name" value="Molecular chaperone DnaK"/>
    <property type="match status" value="1"/>
</dbReference>